<dbReference type="PANTHER" id="PTHR37852">
    <property type="entry name" value="YALI0B21208P"/>
    <property type="match status" value="1"/>
</dbReference>
<name>A0A3M6ZNC7_HORWE</name>
<dbReference type="EMBL" id="QWIK01000006">
    <property type="protein sequence ID" value="RMY16620.1"/>
    <property type="molecule type" value="Genomic_DNA"/>
</dbReference>
<accession>A0A3M6ZNC7</accession>
<organism evidence="2 3">
    <name type="scientific">Hortaea werneckii</name>
    <name type="common">Black yeast</name>
    <name type="synonym">Cladosporium werneckii</name>
    <dbReference type="NCBI Taxonomy" id="91943"/>
    <lineage>
        <taxon>Eukaryota</taxon>
        <taxon>Fungi</taxon>
        <taxon>Dikarya</taxon>
        <taxon>Ascomycota</taxon>
        <taxon>Pezizomycotina</taxon>
        <taxon>Dothideomycetes</taxon>
        <taxon>Dothideomycetidae</taxon>
        <taxon>Mycosphaerellales</taxon>
        <taxon>Teratosphaeriaceae</taxon>
        <taxon>Hortaea</taxon>
    </lineage>
</organism>
<sequence>MFFGWAISQGEDWPRSVASWHSGVDAVEAVDGFSAGSLDTHTTEWPSTPPMRPGEVHSSEQINIRTCNIRPIFATFHPQPPIMASSPGHASASASASTTPTLTPDSAAKIEHIRTRDRLSTPFPFRLPLAMALSSCAGFGLGTYHGSSESGLRFRAENAHRFPTTQTGWYLYHKSKNYHMALGGIKEGLKMGARQAGWVGVFVGMEECIDRGRAGVVRMYREVRGTAAEERIVAGNRDFVSTVLAGIGTAGLFSVWHQFPVPTAARVAKMGARIGLVYGVLQDCVGALRGRRMGYVEFIKRHTIGTKEDEPVETMAAAAG</sequence>
<evidence type="ECO:0000256" key="1">
    <source>
        <dbReference type="SAM" id="MobiDB-lite"/>
    </source>
</evidence>
<feature type="region of interest" description="Disordered" evidence="1">
    <location>
        <begin position="84"/>
        <end position="107"/>
    </location>
</feature>
<dbReference type="PANTHER" id="PTHR37852:SF1">
    <property type="entry name" value="HIG1 DOMAIN-CONTAINING PROTEIN"/>
    <property type="match status" value="1"/>
</dbReference>
<dbReference type="VEuPathDB" id="FungiDB:BTJ68_02584"/>
<evidence type="ECO:0000313" key="2">
    <source>
        <dbReference type="EMBL" id="RMY16620.1"/>
    </source>
</evidence>
<dbReference type="AlphaFoldDB" id="A0A3M6ZNC7"/>
<protein>
    <submittedName>
        <fullName evidence="2">Uncharacterized protein</fullName>
    </submittedName>
</protein>
<evidence type="ECO:0000313" key="3">
    <source>
        <dbReference type="Proteomes" id="UP000282582"/>
    </source>
</evidence>
<gene>
    <name evidence="2" type="ORF">D0868_00219</name>
</gene>
<proteinExistence type="predicted"/>
<reference evidence="2 3" key="1">
    <citation type="journal article" date="2018" name="BMC Genomics">
        <title>Genomic evidence for intraspecific hybridization in a clonal and extremely halotolerant yeast.</title>
        <authorList>
            <person name="Gostincar C."/>
            <person name="Stajich J.E."/>
            <person name="Zupancic J."/>
            <person name="Zalar P."/>
            <person name="Gunde-Cimerman N."/>
        </authorList>
    </citation>
    <scope>NUCLEOTIDE SEQUENCE [LARGE SCALE GENOMIC DNA]</scope>
    <source>
        <strain evidence="2 3">EXF-6654</strain>
    </source>
</reference>
<dbReference type="Proteomes" id="UP000282582">
    <property type="component" value="Unassembled WGS sequence"/>
</dbReference>
<comment type="caution">
    <text evidence="2">The sequence shown here is derived from an EMBL/GenBank/DDBJ whole genome shotgun (WGS) entry which is preliminary data.</text>
</comment>